<sequence length="181" mass="18622">ALQESVSQLRDQRGHSSLKEGVASRRNGGDTSGRQSSGPAGRKDDNDKHRLCAQGLACPPPAEGKKKEKNGGGVVSDGDGLLSEDLDGDGDGGADTLACTESESFLPGPGQGGGIQQHASVSAGGGAGGTLVRRLEREAVERDAQLQRALRREEKAWEIVEHLKRVASVSVDTTGGLSGGN</sequence>
<organism evidence="2">
    <name type="scientific">Chromera velia CCMP2878</name>
    <dbReference type="NCBI Taxonomy" id="1169474"/>
    <lineage>
        <taxon>Eukaryota</taxon>
        <taxon>Sar</taxon>
        <taxon>Alveolata</taxon>
        <taxon>Colpodellida</taxon>
        <taxon>Chromeraceae</taxon>
        <taxon>Chromera</taxon>
    </lineage>
</organism>
<dbReference type="AlphaFoldDB" id="A0A0G4GUL4"/>
<dbReference type="VEuPathDB" id="CryptoDB:Cvel_23445"/>
<evidence type="ECO:0000313" key="2">
    <source>
        <dbReference type="EMBL" id="CEM34505.1"/>
    </source>
</evidence>
<name>A0A0G4GUL4_9ALVE</name>
<accession>A0A0G4GUL4</accession>
<feature type="compositionally biased region" description="Acidic residues" evidence="1">
    <location>
        <begin position="82"/>
        <end position="92"/>
    </location>
</feature>
<evidence type="ECO:0000256" key="1">
    <source>
        <dbReference type="SAM" id="MobiDB-lite"/>
    </source>
</evidence>
<feature type="region of interest" description="Disordered" evidence="1">
    <location>
        <begin position="1"/>
        <end position="128"/>
    </location>
</feature>
<gene>
    <name evidence="2" type="ORF">Cvel_23445</name>
</gene>
<dbReference type="EMBL" id="CDMZ01001565">
    <property type="protein sequence ID" value="CEM34505.1"/>
    <property type="molecule type" value="Genomic_DNA"/>
</dbReference>
<feature type="non-terminal residue" evidence="2">
    <location>
        <position position="1"/>
    </location>
</feature>
<feature type="compositionally biased region" description="Basic and acidic residues" evidence="1">
    <location>
        <begin position="41"/>
        <end position="50"/>
    </location>
</feature>
<reference evidence="2" key="1">
    <citation type="submission" date="2014-11" db="EMBL/GenBank/DDBJ databases">
        <authorList>
            <person name="Otto D Thomas"/>
            <person name="Naeem Raeece"/>
        </authorList>
    </citation>
    <scope>NUCLEOTIDE SEQUENCE</scope>
</reference>
<proteinExistence type="predicted"/>
<protein>
    <submittedName>
        <fullName evidence="2">Uncharacterized protein</fullName>
    </submittedName>
</protein>